<sequence>MVTGQANPGRPDLMMDGCGLGFTLGPGGVNRGFAGLVMPPGVARPGTLLLSLTSGGGAAFRRVAAATAAASDLGYCYVSWSCCFPRVRLESKMTMSYQEQQLLQAATGRAAILDLTARHNRAYSDGDRDGWIATFRHSGASYTRDGESFTDLRAAFDGGDGQRLVSLDHEVQVDGVNAVQRCVAVLFAALHGDTNLRATGIFRDKLVYERGGWYFTSRVLEWDSVPSRHPLVM</sequence>
<dbReference type="Pfam" id="PF13577">
    <property type="entry name" value="SnoaL_4"/>
    <property type="match status" value="1"/>
</dbReference>
<dbReference type="Gene3D" id="3.10.450.50">
    <property type="match status" value="1"/>
</dbReference>
<reference evidence="2 3" key="1">
    <citation type="journal article" date="2018" name="Sci. Rep.">
        <title>Extensive genomic diversity among Mycobacterium marinum strains revealed by whole genome sequencing.</title>
        <authorList>
            <person name="Das S."/>
            <person name="Pettersson B.M."/>
            <person name="Behra P.R."/>
            <person name="Mallick A."/>
            <person name="Cheramie M."/>
            <person name="Ramesh M."/>
            <person name="Shirreff L."/>
            <person name="DuCote T."/>
            <person name="Dasgupta S."/>
            <person name="Ennis D.G."/>
            <person name="Kirsebom L.A."/>
        </authorList>
    </citation>
    <scope>NUCLEOTIDE SEQUENCE [LARGE SCALE GENOMIC DNA]</scope>
    <source>
        <strain evidence="2 3">Davis1</strain>
    </source>
</reference>
<feature type="domain" description="SnoaL-like" evidence="1">
    <location>
        <begin position="106"/>
        <end position="218"/>
    </location>
</feature>
<gene>
    <name evidence="2" type="ORF">DAVIS_02591</name>
</gene>
<protein>
    <recommendedName>
        <fullName evidence="1">SnoaL-like domain-containing protein</fullName>
    </recommendedName>
</protein>
<evidence type="ECO:0000313" key="2">
    <source>
        <dbReference type="EMBL" id="RFZ41322.1"/>
    </source>
</evidence>
<comment type="caution">
    <text evidence="2">The sequence shown here is derived from an EMBL/GenBank/DDBJ whole genome shotgun (WGS) entry which is preliminary data.</text>
</comment>
<dbReference type="InterPro" id="IPR037401">
    <property type="entry name" value="SnoaL-like"/>
</dbReference>
<organism evidence="2 3">
    <name type="scientific">Mycobacterium marinum</name>
    <dbReference type="NCBI Taxonomy" id="1781"/>
    <lineage>
        <taxon>Bacteria</taxon>
        <taxon>Bacillati</taxon>
        <taxon>Actinomycetota</taxon>
        <taxon>Actinomycetes</taxon>
        <taxon>Mycobacteriales</taxon>
        <taxon>Mycobacteriaceae</taxon>
        <taxon>Mycobacterium</taxon>
        <taxon>Mycobacterium ulcerans group</taxon>
    </lineage>
</organism>
<proteinExistence type="predicted"/>
<dbReference type="AlphaFoldDB" id="A0A3E2MW05"/>
<accession>A0A3E2MW05</accession>
<dbReference type="SUPFAM" id="SSF54427">
    <property type="entry name" value="NTF2-like"/>
    <property type="match status" value="1"/>
</dbReference>
<dbReference type="Proteomes" id="UP000257451">
    <property type="component" value="Unassembled WGS sequence"/>
</dbReference>
<evidence type="ECO:0000313" key="3">
    <source>
        <dbReference type="Proteomes" id="UP000257451"/>
    </source>
</evidence>
<dbReference type="EMBL" id="PEDF01000080">
    <property type="protein sequence ID" value="RFZ41322.1"/>
    <property type="molecule type" value="Genomic_DNA"/>
</dbReference>
<name>A0A3E2MW05_MYCMR</name>
<evidence type="ECO:0000259" key="1">
    <source>
        <dbReference type="Pfam" id="PF13577"/>
    </source>
</evidence>
<dbReference type="InterPro" id="IPR032710">
    <property type="entry name" value="NTF2-like_dom_sf"/>
</dbReference>